<dbReference type="EMBL" id="HBGA01150321">
    <property type="protein sequence ID" value="CAD9043442.1"/>
    <property type="molecule type" value="Transcribed_RNA"/>
</dbReference>
<name>A0A7S1JHI1_9EUGL</name>
<protein>
    <submittedName>
        <fullName evidence="1">Uncharacterized protein</fullName>
    </submittedName>
</protein>
<reference evidence="1" key="1">
    <citation type="submission" date="2021-01" db="EMBL/GenBank/DDBJ databases">
        <authorList>
            <person name="Corre E."/>
            <person name="Pelletier E."/>
            <person name="Niang G."/>
            <person name="Scheremetjew M."/>
            <person name="Finn R."/>
            <person name="Kale V."/>
            <person name="Holt S."/>
            <person name="Cochrane G."/>
            <person name="Meng A."/>
            <person name="Brown T."/>
            <person name="Cohen L."/>
        </authorList>
    </citation>
    <scope>NUCLEOTIDE SEQUENCE</scope>
    <source>
        <strain evidence="1">NIES-381</strain>
    </source>
</reference>
<accession>A0A7S1JHI1</accession>
<sequence>MPMPFGHVPSSPSLRFGFGHCVQALRDSPRDEMSQGTDLPGVCILWLEVTIPSHGRSEHFKSLCQRGVSGFNWSPQRLPLRSMGMVSFFPIGSMDHRKPSASLTALAQAPVEWGLLRNGLGQPDQSVSVHSLIMYLE</sequence>
<evidence type="ECO:0000313" key="1">
    <source>
        <dbReference type="EMBL" id="CAD9043442.1"/>
    </source>
</evidence>
<organism evidence="1">
    <name type="scientific">Eutreptiella gymnastica</name>
    <dbReference type="NCBI Taxonomy" id="73025"/>
    <lineage>
        <taxon>Eukaryota</taxon>
        <taxon>Discoba</taxon>
        <taxon>Euglenozoa</taxon>
        <taxon>Euglenida</taxon>
        <taxon>Spirocuta</taxon>
        <taxon>Euglenophyceae</taxon>
        <taxon>Eutreptiales</taxon>
        <taxon>Eutreptiaceae</taxon>
        <taxon>Eutreptiella</taxon>
    </lineage>
</organism>
<gene>
    <name evidence="1" type="ORF">EGYM00392_LOCUS54625</name>
</gene>
<dbReference type="AlphaFoldDB" id="A0A7S1JHI1"/>
<proteinExistence type="predicted"/>